<name>A0A556C599_BREAU</name>
<dbReference type="OrthoDB" id="4946577at2"/>
<dbReference type="EMBL" id="VLTK01000015">
    <property type="protein sequence ID" value="TSI12635.1"/>
    <property type="molecule type" value="Genomic_DNA"/>
</dbReference>
<accession>A0A556C599</accession>
<gene>
    <name evidence="1" type="ORF">FO013_19360</name>
</gene>
<evidence type="ECO:0000313" key="1">
    <source>
        <dbReference type="EMBL" id="TSI12635.1"/>
    </source>
</evidence>
<organism evidence="1 2">
    <name type="scientific">Brevibacterium aurantiacum</name>
    <dbReference type="NCBI Taxonomy" id="273384"/>
    <lineage>
        <taxon>Bacteria</taxon>
        <taxon>Bacillati</taxon>
        <taxon>Actinomycetota</taxon>
        <taxon>Actinomycetes</taxon>
        <taxon>Micrococcales</taxon>
        <taxon>Brevibacteriaceae</taxon>
        <taxon>Brevibacterium</taxon>
    </lineage>
</organism>
<proteinExistence type="predicted"/>
<reference evidence="1 2" key="1">
    <citation type="submission" date="2019-07" db="EMBL/GenBank/DDBJ databases">
        <title>Draft genome sequence of Brevibacterium aurantiacum XU54 isolated from Xinjiang China.</title>
        <authorList>
            <person name="Xu X."/>
        </authorList>
    </citation>
    <scope>NUCLEOTIDE SEQUENCE [LARGE SCALE GENOMIC DNA]</scope>
    <source>
        <strain evidence="1 2">XU54</strain>
    </source>
</reference>
<evidence type="ECO:0000313" key="2">
    <source>
        <dbReference type="Proteomes" id="UP000316406"/>
    </source>
</evidence>
<dbReference type="Proteomes" id="UP000316406">
    <property type="component" value="Unassembled WGS sequence"/>
</dbReference>
<sequence length="122" mass="13372">MVDYKEPVQQVRLLTGDLDEGENQIFTDDQLKGFLGITDGSVQRAAADAIDVIASSEALISKVISTQDRSTDGAKVADALRKHAAALRQRAKEEEEVAELESFFTAFDLTGPGRQESEEMRL</sequence>
<protein>
    <submittedName>
        <fullName evidence="1">Uncharacterized protein</fullName>
    </submittedName>
</protein>
<dbReference type="AlphaFoldDB" id="A0A556C599"/>
<keyword evidence="2" id="KW-1185">Reference proteome</keyword>
<dbReference type="RefSeq" id="WP_143924199.1">
    <property type="nucleotide sequence ID" value="NZ_VLTK01000015.1"/>
</dbReference>
<comment type="caution">
    <text evidence="1">The sequence shown here is derived from an EMBL/GenBank/DDBJ whole genome shotgun (WGS) entry which is preliminary data.</text>
</comment>